<dbReference type="Proteomes" id="UP000501690">
    <property type="component" value="Linkage Group LG10"/>
</dbReference>
<dbReference type="OrthoDB" id="1890565at2759"/>
<dbReference type="SUPFAM" id="SSF48452">
    <property type="entry name" value="TPR-like"/>
    <property type="match status" value="1"/>
</dbReference>
<dbReference type="PANTHER" id="PTHR45717">
    <property type="entry name" value="OS12G0527900 PROTEIN"/>
    <property type="match status" value="1"/>
</dbReference>
<dbReference type="AlphaFoldDB" id="A0A4D6NCN1"/>
<dbReference type="GO" id="GO:0005739">
    <property type="term" value="C:mitochondrion"/>
    <property type="evidence" value="ECO:0007669"/>
    <property type="project" value="TreeGrafter"/>
</dbReference>
<proteinExistence type="inferred from homology"/>
<dbReference type="Pfam" id="PF13181">
    <property type="entry name" value="TPR_8"/>
    <property type="match status" value="1"/>
</dbReference>
<evidence type="ECO:0000256" key="3">
    <source>
        <dbReference type="PROSITE-ProRule" id="PRU00708"/>
    </source>
</evidence>
<dbReference type="GO" id="GO:0003729">
    <property type="term" value="F:mRNA binding"/>
    <property type="evidence" value="ECO:0007669"/>
    <property type="project" value="UniProtKB-ARBA"/>
</dbReference>
<sequence>MMLIRSRCKLVKNFSISVSGSLGICMHSTKSVLESLENRVFKVGDPRIPVVPILNQWVEEGREVTYSQFHDIVRRLSQFRRFTHALQVMEWMCNERNYDLSPGGIAIQIDLISKVHGLEQADRYFRSIPDAKIGFKIYAALLRCYVEHKSLEEAEAVMKKIKKFPPLDITECYNLMLKLYGQMGKYEKLDRLVREMKEKDLCNARTYMFQLNAYVAATDIEGMEKLLMQMEADPFATVDWYTYCNAANAYRKVHNIEKVTAMLKKSEHLAKGKNRRLAYESIQTIYAVIGNKDEVYRLWNVCKSLKNSCNNSSYICMLSSLVKLDDIEGAEKILEEWESQYANFDSRIPNLMISAYCKWGQFDKAEAYIKRLLDGGKPLDGRSWDRLACGYRADNDMEKAVQAMKKAVSANLAGRKPDHVTLVACVKYLKEKGDLDLALEILKSCIEKKHISVTSYDGLVSYVHNVNPDTEPLDLIKGDYQKYTSESTQVLDGEN</sequence>
<dbReference type="Gramene" id="Vigun05g215800.1.v1.2">
    <property type="protein sequence ID" value="Vigun05g215800.1.v1.2"/>
    <property type="gene ID" value="Vigun05g215800.v1.2"/>
</dbReference>
<dbReference type="EMBL" id="CP039354">
    <property type="protein sequence ID" value="QCE09667.1"/>
    <property type="molecule type" value="Genomic_DNA"/>
</dbReference>
<feature type="repeat" description="PPR" evidence="3">
    <location>
        <begin position="345"/>
        <end position="379"/>
    </location>
</feature>
<dbReference type="PANTHER" id="PTHR45717:SF10">
    <property type="entry name" value="OS10G0501000 PROTEIN"/>
    <property type="match status" value="1"/>
</dbReference>
<dbReference type="Pfam" id="PF01535">
    <property type="entry name" value="PPR"/>
    <property type="match status" value="4"/>
</dbReference>
<gene>
    <name evidence="4" type="ORF">DEO72_LG10g888</name>
</gene>
<protein>
    <submittedName>
        <fullName evidence="4">Tetratricopeptide repeat</fullName>
    </submittedName>
</protein>
<organism evidence="4 5">
    <name type="scientific">Vigna unguiculata</name>
    <name type="common">Cowpea</name>
    <dbReference type="NCBI Taxonomy" id="3917"/>
    <lineage>
        <taxon>Eukaryota</taxon>
        <taxon>Viridiplantae</taxon>
        <taxon>Streptophyta</taxon>
        <taxon>Embryophyta</taxon>
        <taxon>Tracheophyta</taxon>
        <taxon>Spermatophyta</taxon>
        <taxon>Magnoliopsida</taxon>
        <taxon>eudicotyledons</taxon>
        <taxon>Gunneridae</taxon>
        <taxon>Pentapetalae</taxon>
        <taxon>rosids</taxon>
        <taxon>fabids</taxon>
        <taxon>Fabales</taxon>
        <taxon>Fabaceae</taxon>
        <taxon>Papilionoideae</taxon>
        <taxon>50 kb inversion clade</taxon>
        <taxon>NPAAA clade</taxon>
        <taxon>indigoferoid/millettioid clade</taxon>
        <taxon>Phaseoleae</taxon>
        <taxon>Vigna</taxon>
    </lineage>
</organism>
<dbReference type="InterPro" id="IPR019734">
    <property type="entry name" value="TPR_rpt"/>
</dbReference>
<keyword evidence="5" id="KW-1185">Reference proteome</keyword>
<evidence type="ECO:0000256" key="2">
    <source>
        <dbReference type="ARBA" id="ARBA00022737"/>
    </source>
</evidence>
<evidence type="ECO:0000313" key="5">
    <source>
        <dbReference type="Proteomes" id="UP000501690"/>
    </source>
</evidence>
<feature type="repeat" description="PPR" evidence="3">
    <location>
        <begin position="169"/>
        <end position="203"/>
    </location>
</feature>
<reference evidence="4 5" key="1">
    <citation type="submission" date="2019-04" db="EMBL/GenBank/DDBJ databases">
        <title>An improved genome assembly and genetic linkage map for asparagus bean, Vigna unguiculata ssp. sesquipedialis.</title>
        <authorList>
            <person name="Xia Q."/>
            <person name="Zhang R."/>
            <person name="Dong Y."/>
        </authorList>
    </citation>
    <scope>NUCLEOTIDE SEQUENCE [LARGE SCALE GENOMIC DNA]</scope>
    <source>
        <tissue evidence="4">Leaf</tissue>
    </source>
</reference>
<dbReference type="InterPro" id="IPR002885">
    <property type="entry name" value="PPR_rpt"/>
</dbReference>
<keyword evidence="2" id="KW-0677">Repeat</keyword>
<accession>A0A4D6NCN1</accession>
<name>A0A4D6NCN1_VIGUN</name>
<evidence type="ECO:0000313" key="4">
    <source>
        <dbReference type="EMBL" id="QCE09667.1"/>
    </source>
</evidence>
<dbReference type="PROSITE" id="PS51375">
    <property type="entry name" value="PPR"/>
    <property type="match status" value="2"/>
</dbReference>
<dbReference type="InterPro" id="IPR011990">
    <property type="entry name" value="TPR-like_helical_dom_sf"/>
</dbReference>
<evidence type="ECO:0000256" key="1">
    <source>
        <dbReference type="ARBA" id="ARBA00007626"/>
    </source>
</evidence>
<dbReference type="NCBIfam" id="TIGR00756">
    <property type="entry name" value="PPR"/>
    <property type="match status" value="2"/>
</dbReference>
<dbReference type="Gene3D" id="1.25.40.10">
    <property type="entry name" value="Tetratricopeptide repeat domain"/>
    <property type="match status" value="3"/>
</dbReference>
<comment type="similarity">
    <text evidence="1">Belongs to the PPR family. P subfamily.</text>
</comment>